<dbReference type="Pfam" id="PF08245">
    <property type="entry name" value="Mur_ligase_M"/>
    <property type="match status" value="1"/>
</dbReference>
<keyword evidence="3 10" id="KW-0132">Cell division</keyword>
<evidence type="ECO:0000313" key="16">
    <source>
        <dbReference type="Proteomes" id="UP001623232"/>
    </source>
</evidence>
<evidence type="ECO:0000313" key="15">
    <source>
        <dbReference type="EMBL" id="WZK87907.1"/>
    </source>
</evidence>
<dbReference type="RefSeq" id="WP_406645241.1">
    <property type="nucleotide sequence ID" value="NZ_CP123584.1"/>
</dbReference>
<dbReference type="PANTHER" id="PTHR43024">
    <property type="entry name" value="UDP-N-ACETYLMURAMOYL-TRIPEPTIDE--D-ALANYL-D-ALANINE LIGASE"/>
    <property type="match status" value="1"/>
</dbReference>
<protein>
    <recommendedName>
        <fullName evidence="10 11">UDP-N-acetylmuramoyl-tripeptide--D-alanyl-D-alanine ligase</fullName>
        <ecNumber evidence="10 11">6.3.2.10</ecNumber>
    </recommendedName>
    <alternativeName>
        <fullName evidence="10">D-alanyl-D-alanine-adding enzyme</fullName>
    </alternativeName>
</protein>
<evidence type="ECO:0000259" key="13">
    <source>
        <dbReference type="Pfam" id="PF02875"/>
    </source>
</evidence>
<evidence type="ECO:0000259" key="12">
    <source>
        <dbReference type="Pfam" id="PF01225"/>
    </source>
</evidence>
<evidence type="ECO:0000256" key="5">
    <source>
        <dbReference type="ARBA" id="ARBA00022840"/>
    </source>
</evidence>
<dbReference type="EC" id="6.3.2.10" evidence="10 11"/>
<dbReference type="InterPro" id="IPR013221">
    <property type="entry name" value="Mur_ligase_cen"/>
</dbReference>
<feature type="binding site" evidence="10">
    <location>
        <begin position="109"/>
        <end position="115"/>
    </location>
    <ligand>
        <name>ATP</name>
        <dbReference type="ChEBI" id="CHEBI:30616"/>
    </ligand>
</feature>
<dbReference type="InterPro" id="IPR051046">
    <property type="entry name" value="MurCDEF_CellWall_CoF430Synth"/>
</dbReference>
<evidence type="ECO:0000256" key="2">
    <source>
        <dbReference type="ARBA" id="ARBA00022598"/>
    </source>
</evidence>
<comment type="subcellular location">
    <subcellularLocation>
        <location evidence="10 11">Cytoplasm</location>
    </subcellularLocation>
</comment>
<keyword evidence="6 10" id="KW-0133">Cell shape</keyword>
<organism evidence="15 16">
    <name type="scientific">Aliisedimentitalea scapharcae</name>
    <dbReference type="NCBI Taxonomy" id="1524259"/>
    <lineage>
        <taxon>Bacteria</taxon>
        <taxon>Pseudomonadati</taxon>
        <taxon>Pseudomonadota</taxon>
        <taxon>Alphaproteobacteria</taxon>
        <taxon>Rhodobacterales</taxon>
        <taxon>Roseobacteraceae</taxon>
        <taxon>Aliisedimentitalea</taxon>
    </lineage>
</organism>
<keyword evidence="2 10" id="KW-0436">Ligase</keyword>
<name>A0ABZ2XR91_9RHOB</name>
<keyword evidence="5 10" id="KW-0067">ATP-binding</keyword>
<dbReference type="Pfam" id="PF02875">
    <property type="entry name" value="Mur_ligase_C"/>
    <property type="match status" value="1"/>
</dbReference>
<evidence type="ECO:0000256" key="10">
    <source>
        <dbReference type="HAMAP-Rule" id="MF_02019"/>
    </source>
</evidence>
<keyword evidence="1 10" id="KW-0963">Cytoplasm</keyword>
<feature type="domain" description="Mur ligase central" evidence="14">
    <location>
        <begin position="107"/>
        <end position="294"/>
    </location>
</feature>
<evidence type="ECO:0000256" key="7">
    <source>
        <dbReference type="ARBA" id="ARBA00022984"/>
    </source>
</evidence>
<keyword evidence="4 10" id="KW-0547">Nucleotide-binding</keyword>
<evidence type="ECO:0000256" key="4">
    <source>
        <dbReference type="ARBA" id="ARBA00022741"/>
    </source>
</evidence>
<keyword evidence="16" id="KW-1185">Reference proteome</keyword>
<dbReference type="InterPro" id="IPR036615">
    <property type="entry name" value="Mur_ligase_C_dom_sf"/>
</dbReference>
<dbReference type="InterPro" id="IPR036565">
    <property type="entry name" value="Mur-like_cat_sf"/>
</dbReference>
<dbReference type="InterPro" id="IPR005863">
    <property type="entry name" value="UDP-N-AcMur_synth"/>
</dbReference>
<evidence type="ECO:0000256" key="9">
    <source>
        <dbReference type="ARBA" id="ARBA00023316"/>
    </source>
</evidence>
<evidence type="ECO:0000256" key="11">
    <source>
        <dbReference type="RuleBase" id="RU004136"/>
    </source>
</evidence>
<dbReference type="SUPFAM" id="SSF53623">
    <property type="entry name" value="MurD-like peptide ligases, catalytic domain"/>
    <property type="match status" value="1"/>
</dbReference>
<dbReference type="Gene3D" id="3.40.1390.10">
    <property type="entry name" value="MurE/MurF, N-terminal domain"/>
    <property type="match status" value="1"/>
</dbReference>
<reference evidence="15 16" key="1">
    <citation type="submission" date="2023-04" db="EMBL/GenBank/DDBJ databases">
        <title>Complete genome sequence of Alisedimentitalea scapharcae.</title>
        <authorList>
            <person name="Rong J.-C."/>
            <person name="Yi M.-L."/>
            <person name="Zhao Q."/>
        </authorList>
    </citation>
    <scope>NUCLEOTIDE SEQUENCE [LARGE SCALE GENOMIC DNA]</scope>
    <source>
        <strain evidence="15 16">KCTC 42119</strain>
    </source>
</reference>
<keyword evidence="9 10" id="KW-0961">Cell wall biogenesis/degradation</keyword>
<evidence type="ECO:0000259" key="14">
    <source>
        <dbReference type="Pfam" id="PF08245"/>
    </source>
</evidence>
<evidence type="ECO:0000256" key="6">
    <source>
        <dbReference type="ARBA" id="ARBA00022960"/>
    </source>
</evidence>
<dbReference type="InterPro" id="IPR004101">
    <property type="entry name" value="Mur_ligase_C"/>
</dbReference>
<accession>A0ABZ2XR91</accession>
<dbReference type="Proteomes" id="UP001623232">
    <property type="component" value="Chromosome"/>
</dbReference>
<dbReference type="SUPFAM" id="SSF53244">
    <property type="entry name" value="MurD-like peptide ligases, peptide-binding domain"/>
    <property type="match status" value="1"/>
</dbReference>
<dbReference type="Gene3D" id="3.40.1190.10">
    <property type="entry name" value="Mur-like, catalytic domain"/>
    <property type="match status" value="1"/>
</dbReference>
<dbReference type="Pfam" id="PF01225">
    <property type="entry name" value="Mur_ligase"/>
    <property type="match status" value="1"/>
</dbReference>
<evidence type="ECO:0000256" key="3">
    <source>
        <dbReference type="ARBA" id="ARBA00022618"/>
    </source>
</evidence>
<feature type="domain" description="Mur ligase N-terminal catalytic" evidence="12">
    <location>
        <begin position="24"/>
        <end position="67"/>
    </location>
</feature>
<feature type="domain" description="Mur ligase C-terminal" evidence="13">
    <location>
        <begin position="329"/>
        <end position="442"/>
    </location>
</feature>
<dbReference type="SUPFAM" id="SSF63418">
    <property type="entry name" value="MurE/MurF N-terminal domain"/>
    <property type="match status" value="1"/>
</dbReference>
<dbReference type="InterPro" id="IPR035911">
    <property type="entry name" value="MurE/MurF_N"/>
</dbReference>
<comment type="similarity">
    <text evidence="10">Belongs to the MurCDEF family. MurF subfamily.</text>
</comment>
<comment type="pathway">
    <text evidence="10 11">Cell wall biogenesis; peptidoglycan biosynthesis.</text>
</comment>
<keyword evidence="8 10" id="KW-0131">Cell cycle</keyword>
<dbReference type="NCBIfam" id="TIGR01143">
    <property type="entry name" value="murF"/>
    <property type="match status" value="1"/>
</dbReference>
<comment type="catalytic activity">
    <reaction evidence="10 11">
        <text>D-alanyl-D-alanine + UDP-N-acetyl-alpha-D-muramoyl-L-alanyl-gamma-D-glutamyl-meso-2,6-diaminopimelate + ATP = UDP-N-acetyl-alpha-D-muramoyl-L-alanyl-gamma-D-glutamyl-meso-2,6-diaminopimeloyl-D-alanyl-D-alanine + ADP + phosphate + H(+)</text>
        <dbReference type="Rhea" id="RHEA:28374"/>
        <dbReference type="ChEBI" id="CHEBI:15378"/>
        <dbReference type="ChEBI" id="CHEBI:30616"/>
        <dbReference type="ChEBI" id="CHEBI:43474"/>
        <dbReference type="ChEBI" id="CHEBI:57822"/>
        <dbReference type="ChEBI" id="CHEBI:61386"/>
        <dbReference type="ChEBI" id="CHEBI:83905"/>
        <dbReference type="ChEBI" id="CHEBI:456216"/>
        <dbReference type="EC" id="6.3.2.10"/>
    </reaction>
</comment>
<dbReference type="InterPro" id="IPR000713">
    <property type="entry name" value="Mur_ligase_N"/>
</dbReference>
<dbReference type="HAMAP" id="MF_02019">
    <property type="entry name" value="MurF"/>
    <property type="match status" value="1"/>
</dbReference>
<comment type="function">
    <text evidence="10 11">Involved in cell wall formation. Catalyzes the final step in the synthesis of UDP-N-acetylmuramoyl-pentapeptide, the precursor of murein.</text>
</comment>
<evidence type="ECO:0000256" key="1">
    <source>
        <dbReference type="ARBA" id="ARBA00022490"/>
    </source>
</evidence>
<evidence type="ECO:0000256" key="8">
    <source>
        <dbReference type="ARBA" id="ARBA00023306"/>
    </source>
</evidence>
<dbReference type="PANTHER" id="PTHR43024:SF1">
    <property type="entry name" value="UDP-N-ACETYLMURAMOYL-TRIPEPTIDE--D-ALANYL-D-ALANINE LIGASE"/>
    <property type="match status" value="1"/>
</dbReference>
<sequence>MTVLWTATEAAEATGGRVQGDWQVTGVSIDTRTIEPGDLFVALRAARDGHDFVAQALANGAGAALVTHVPDGVGPDAPLLIVDDVQAGLEALGRASRARSTARIVAVTGSVGKTSTKEMLARMLSDQGRTHAAVASYNNHWGVPLTLARMPRDTEFAVIEIGMNHPGEIAPLSQQARPHVALVTTVAEVHLEAFDDITGIAREKAAIVDGLEPGGVAVLNGDIAQADILGAVARDHDVPVVWFGEHARDYRLLSTDLQGETTVAQVRTPDGDVTLHIQSLGRHFAMNALGALACITALGADPVRAAHSLSLWSPVKGRGVREVITVAGGEIILLDDSYNANPTSMGAALEVLAATRGRGRRIACLGDMKELGPDEMALHANMAVHPALAGVDRVHCVGPLMRAMHAALPEHKRGDWFETSAQAAATLANEVAIGDIVLAKGSLSMALARVVDAIRDLGHGPHSATQHEPNGAT</sequence>
<dbReference type="EMBL" id="CP123584">
    <property type="protein sequence ID" value="WZK87907.1"/>
    <property type="molecule type" value="Genomic_DNA"/>
</dbReference>
<gene>
    <name evidence="10 15" type="primary">murF</name>
    <name evidence="15" type="ORF">QEZ52_15005</name>
</gene>
<proteinExistence type="inferred from homology"/>
<keyword evidence="7 10" id="KW-0573">Peptidoglycan synthesis</keyword>
<dbReference type="GO" id="GO:0016874">
    <property type="term" value="F:ligase activity"/>
    <property type="evidence" value="ECO:0007669"/>
    <property type="project" value="UniProtKB-KW"/>
</dbReference>
<dbReference type="Gene3D" id="3.90.190.20">
    <property type="entry name" value="Mur ligase, C-terminal domain"/>
    <property type="match status" value="1"/>
</dbReference>